<dbReference type="OrthoDB" id="103349at2759"/>
<dbReference type="GO" id="GO:0046872">
    <property type="term" value="F:metal ion binding"/>
    <property type="evidence" value="ECO:0007669"/>
    <property type="project" value="UniProtKB-KW"/>
</dbReference>
<dbReference type="Proteomes" id="UP000800092">
    <property type="component" value="Unassembled WGS sequence"/>
</dbReference>
<dbReference type="GO" id="GO:0004065">
    <property type="term" value="F:arylsulfatase activity"/>
    <property type="evidence" value="ECO:0007669"/>
    <property type="project" value="TreeGrafter"/>
</dbReference>
<keyword evidence="2" id="KW-0479">Metal-binding</keyword>
<reference evidence="6" key="1">
    <citation type="journal article" date="2020" name="Stud. Mycol.">
        <title>101 Dothideomycetes genomes: a test case for predicting lifestyles and emergence of pathogens.</title>
        <authorList>
            <person name="Haridas S."/>
            <person name="Albert R."/>
            <person name="Binder M."/>
            <person name="Bloem J."/>
            <person name="Labutti K."/>
            <person name="Salamov A."/>
            <person name="Andreopoulos B."/>
            <person name="Baker S."/>
            <person name="Barry K."/>
            <person name="Bills G."/>
            <person name="Bluhm B."/>
            <person name="Cannon C."/>
            <person name="Castanera R."/>
            <person name="Culley D."/>
            <person name="Daum C."/>
            <person name="Ezra D."/>
            <person name="Gonzalez J."/>
            <person name="Henrissat B."/>
            <person name="Kuo A."/>
            <person name="Liang C."/>
            <person name="Lipzen A."/>
            <person name="Lutzoni F."/>
            <person name="Magnuson J."/>
            <person name="Mondo S."/>
            <person name="Nolan M."/>
            <person name="Ohm R."/>
            <person name="Pangilinan J."/>
            <person name="Park H.-J."/>
            <person name="Ramirez L."/>
            <person name="Alfaro M."/>
            <person name="Sun H."/>
            <person name="Tritt A."/>
            <person name="Yoshinaga Y."/>
            <person name="Zwiers L.-H."/>
            <person name="Turgeon B."/>
            <person name="Goodwin S."/>
            <person name="Spatafora J."/>
            <person name="Crous P."/>
            <person name="Grigoriev I."/>
        </authorList>
    </citation>
    <scope>NUCLEOTIDE SEQUENCE</scope>
    <source>
        <strain evidence="6">Tuck. ex Michener</strain>
    </source>
</reference>
<dbReference type="InterPro" id="IPR000917">
    <property type="entry name" value="Sulfatase_N"/>
</dbReference>
<sequence length="577" mass="65006">MGRPNFLIVVADDLGFSDTGVYGSEIETPSIDRLAQDGLRFTDFHAASACSPTRSMLLSGTDHHIAGIGAMIESIKDFQRNKQGYEGYLNDRVVSLPELLRDKGYKTYMSGKWHLGLSKERWPHSRGFDRSFSLLPGAANHYAYEPQLENGDKRPSLLARTPPYYVEDDRHIPPKELGKDFYSSDAFADKLLQYLGERSDTEREQPFFAYLAFSAPHWPLQAPEEAIIPYRGRYDDGPEALRQERVRNLKKLGLVPEHAIPHDVVAPHKQRMLSRQWETLSPSEKAFSSRTMETYAGMVQRLDSQLERVLDYLRSTQELDNTFVIFMSDNGAEGTLLEAAPIIGENIFEHIDKYYNNSLENMGRFDSYVWYGPHWASAGTAPSRLYKAFIAEGGIRVPFILRYPPLTSARPTLSIEHAFCTVMDIYPTILELAGISYPASPYKCHEIVPLRGTSWLPYLRHASDDCSSAAAPATLTNGSSTPSSPPARIHAEESVTGWELFGRLAVRQGKWKATFIPAPYGPEVWELFDLEQDPGETRSVAEEEPAKLRELLKAWNEYVGEVGVAREPPEYGTLVVE</sequence>
<dbReference type="Gene3D" id="3.30.1120.10">
    <property type="match status" value="1"/>
</dbReference>
<dbReference type="Pfam" id="PF00884">
    <property type="entry name" value="Sulfatase"/>
    <property type="match status" value="1"/>
</dbReference>
<dbReference type="Gene3D" id="3.40.720.10">
    <property type="entry name" value="Alkaline Phosphatase, subunit A"/>
    <property type="match status" value="1"/>
</dbReference>
<dbReference type="CDD" id="cd16025">
    <property type="entry name" value="PAS_like"/>
    <property type="match status" value="1"/>
</dbReference>
<accession>A0A6A6HKT1</accession>
<dbReference type="InterPro" id="IPR024607">
    <property type="entry name" value="Sulfatase_CS"/>
</dbReference>
<evidence type="ECO:0000256" key="2">
    <source>
        <dbReference type="ARBA" id="ARBA00022723"/>
    </source>
</evidence>
<evidence type="ECO:0000259" key="5">
    <source>
        <dbReference type="Pfam" id="PF00884"/>
    </source>
</evidence>
<dbReference type="InterPro" id="IPR017850">
    <property type="entry name" value="Alkaline_phosphatase_core_sf"/>
</dbReference>
<gene>
    <name evidence="6" type="ORF">EV356DRAFT_479657</name>
</gene>
<name>A0A6A6HKT1_VIRVR</name>
<comment type="similarity">
    <text evidence="1">Belongs to the sulfatase family.</text>
</comment>
<feature type="domain" description="Sulfatase N-terminal" evidence="5">
    <location>
        <begin position="4"/>
        <end position="435"/>
    </location>
</feature>
<keyword evidence="7" id="KW-1185">Reference proteome</keyword>
<evidence type="ECO:0000256" key="3">
    <source>
        <dbReference type="ARBA" id="ARBA00022801"/>
    </source>
</evidence>
<evidence type="ECO:0000256" key="1">
    <source>
        <dbReference type="ARBA" id="ARBA00008779"/>
    </source>
</evidence>
<keyword evidence="3" id="KW-0378">Hydrolase</keyword>
<dbReference type="PANTHER" id="PTHR42693:SF33">
    <property type="entry name" value="ARYLSULFATASE"/>
    <property type="match status" value="1"/>
</dbReference>
<dbReference type="EMBL" id="ML991776">
    <property type="protein sequence ID" value="KAF2238418.1"/>
    <property type="molecule type" value="Genomic_DNA"/>
</dbReference>
<keyword evidence="4" id="KW-0106">Calcium</keyword>
<dbReference type="PROSITE" id="PS00149">
    <property type="entry name" value="SULFATASE_2"/>
    <property type="match status" value="1"/>
</dbReference>
<evidence type="ECO:0000313" key="7">
    <source>
        <dbReference type="Proteomes" id="UP000800092"/>
    </source>
</evidence>
<organism evidence="6 7">
    <name type="scientific">Viridothelium virens</name>
    <name type="common">Speckled blister lichen</name>
    <name type="synonym">Trypethelium virens</name>
    <dbReference type="NCBI Taxonomy" id="1048519"/>
    <lineage>
        <taxon>Eukaryota</taxon>
        <taxon>Fungi</taxon>
        <taxon>Dikarya</taxon>
        <taxon>Ascomycota</taxon>
        <taxon>Pezizomycotina</taxon>
        <taxon>Dothideomycetes</taxon>
        <taxon>Dothideomycetes incertae sedis</taxon>
        <taxon>Trypetheliales</taxon>
        <taxon>Trypetheliaceae</taxon>
        <taxon>Viridothelium</taxon>
    </lineage>
</organism>
<dbReference type="SUPFAM" id="SSF53649">
    <property type="entry name" value="Alkaline phosphatase-like"/>
    <property type="match status" value="1"/>
</dbReference>
<dbReference type="AlphaFoldDB" id="A0A6A6HKT1"/>
<dbReference type="InterPro" id="IPR050738">
    <property type="entry name" value="Sulfatase"/>
</dbReference>
<dbReference type="PANTHER" id="PTHR42693">
    <property type="entry name" value="ARYLSULFATASE FAMILY MEMBER"/>
    <property type="match status" value="1"/>
</dbReference>
<protein>
    <submittedName>
        <fullName evidence="6">Arylsulfatase</fullName>
    </submittedName>
</protein>
<evidence type="ECO:0000313" key="6">
    <source>
        <dbReference type="EMBL" id="KAF2238418.1"/>
    </source>
</evidence>
<proteinExistence type="inferred from homology"/>
<evidence type="ECO:0000256" key="4">
    <source>
        <dbReference type="ARBA" id="ARBA00022837"/>
    </source>
</evidence>